<reference evidence="9 11" key="2">
    <citation type="submission" date="2017-09" db="EMBL/GenBank/DDBJ databases">
        <title>Reassesment of A. cryaerophilus.</title>
        <authorList>
            <person name="Perez-Cataluna A."/>
            <person name="Collado L."/>
            <person name="Salgado O."/>
            <person name="Lefinanco V."/>
            <person name="Figueras M.J."/>
        </authorList>
    </citation>
    <scope>NUCLEOTIDE SEQUENCE [LARGE SCALE GENOMIC DNA]</scope>
    <source>
        <strain evidence="9 11">LMG 9861</strain>
    </source>
</reference>
<dbReference type="EMBL" id="LNTC01000018">
    <property type="protein sequence ID" value="OQR41961.1"/>
    <property type="molecule type" value="Genomic_DNA"/>
</dbReference>
<keyword evidence="4" id="KW-0520">NAD</keyword>
<feature type="domain" description="Siroheme synthase central" evidence="7">
    <location>
        <begin position="119"/>
        <end position="137"/>
    </location>
</feature>
<keyword evidence="5" id="KW-0627">Porphyrin biosynthesis</keyword>
<proteinExistence type="predicted"/>
<dbReference type="GO" id="GO:0019354">
    <property type="term" value="P:siroheme biosynthetic process"/>
    <property type="evidence" value="ECO:0007669"/>
    <property type="project" value="UniProtKB-UniPathway"/>
</dbReference>
<evidence type="ECO:0000313" key="8">
    <source>
        <dbReference type="EMBL" id="OQR41961.1"/>
    </source>
</evidence>
<evidence type="ECO:0000259" key="7">
    <source>
        <dbReference type="Pfam" id="PF14824"/>
    </source>
</evidence>
<evidence type="ECO:0000256" key="6">
    <source>
        <dbReference type="ARBA" id="ARBA00047561"/>
    </source>
</evidence>
<evidence type="ECO:0000256" key="3">
    <source>
        <dbReference type="ARBA" id="ARBA00023002"/>
    </source>
</evidence>
<dbReference type="RefSeq" id="WP_066220317.1">
    <property type="nucleotide sequence ID" value="NZ_CP026656.1"/>
</dbReference>
<keyword evidence="3" id="KW-0560">Oxidoreductase</keyword>
<dbReference type="InterPro" id="IPR006367">
    <property type="entry name" value="Sirohaem_synthase_N"/>
</dbReference>
<dbReference type="Pfam" id="PF14824">
    <property type="entry name" value="Sirohm_synth_M"/>
    <property type="match status" value="1"/>
</dbReference>
<dbReference type="AlphaFoldDB" id="A0A1V9VD26"/>
<evidence type="ECO:0000313" key="9">
    <source>
        <dbReference type="EMBL" id="PRM87523.1"/>
    </source>
</evidence>
<reference evidence="8 10" key="1">
    <citation type="submission" date="2017-04" db="EMBL/GenBank/DDBJ databases">
        <title>Accumulation and expression of multiple antibiotic resistance genes in Arcobacter cryaerophilus that thrives in sewage.</title>
        <authorList>
            <person name="Millar J.A."/>
            <person name="Raghavan R."/>
        </authorList>
    </citation>
    <scope>NUCLEOTIDE SEQUENCE [LARGE SCALE GENOMIC DNA]</scope>
    <source>
        <strain evidence="8 10">AZT-1</strain>
    </source>
</reference>
<dbReference type="Proteomes" id="UP000239065">
    <property type="component" value="Unassembled WGS sequence"/>
</dbReference>
<comment type="catalytic activity">
    <reaction evidence="6">
        <text>precorrin-2 + NAD(+) = sirohydrochlorin + NADH + 2 H(+)</text>
        <dbReference type="Rhea" id="RHEA:15613"/>
        <dbReference type="ChEBI" id="CHEBI:15378"/>
        <dbReference type="ChEBI" id="CHEBI:57540"/>
        <dbReference type="ChEBI" id="CHEBI:57945"/>
        <dbReference type="ChEBI" id="CHEBI:58351"/>
        <dbReference type="ChEBI" id="CHEBI:58827"/>
        <dbReference type="EC" id="1.3.1.76"/>
    </reaction>
</comment>
<comment type="pathway">
    <text evidence="1">Porphyrin-containing compound metabolism; siroheme biosynthesis; sirohydrochlorin from precorrin-2: step 1/1.</text>
</comment>
<dbReference type="SUPFAM" id="SSF51735">
    <property type="entry name" value="NAD(P)-binding Rossmann-fold domains"/>
    <property type="match status" value="1"/>
</dbReference>
<dbReference type="InterPro" id="IPR028161">
    <property type="entry name" value="Met8-like"/>
</dbReference>
<dbReference type="Proteomes" id="UP000192599">
    <property type="component" value="Unassembled WGS sequence"/>
</dbReference>
<dbReference type="UniPathway" id="UPA00262">
    <property type="reaction ID" value="UER00222"/>
</dbReference>
<gene>
    <name evidence="8" type="ORF">AS859_02640</name>
    <name evidence="9" type="ORF">CJ669_07160</name>
</gene>
<dbReference type="PRINTS" id="PR00469">
    <property type="entry name" value="PNDRDTASEII"/>
</dbReference>
<evidence type="ECO:0000256" key="1">
    <source>
        <dbReference type="ARBA" id="ARBA00005010"/>
    </source>
</evidence>
<evidence type="ECO:0000256" key="2">
    <source>
        <dbReference type="ARBA" id="ARBA00012400"/>
    </source>
</evidence>
<accession>A0A1V9VD26</accession>
<evidence type="ECO:0000256" key="4">
    <source>
        <dbReference type="ARBA" id="ARBA00023027"/>
    </source>
</evidence>
<dbReference type="Gene3D" id="3.30.160.110">
    <property type="entry name" value="Siroheme synthase, domain 2"/>
    <property type="match status" value="1"/>
</dbReference>
<dbReference type="InterPro" id="IPR028281">
    <property type="entry name" value="Sirohaem_synthase_central"/>
</dbReference>
<evidence type="ECO:0000256" key="5">
    <source>
        <dbReference type="ARBA" id="ARBA00023244"/>
    </source>
</evidence>
<dbReference type="EMBL" id="NXGJ01000008">
    <property type="protein sequence ID" value="PRM87523.1"/>
    <property type="molecule type" value="Genomic_DNA"/>
</dbReference>
<evidence type="ECO:0000313" key="10">
    <source>
        <dbReference type="Proteomes" id="UP000192599"/>
    </source>
</evidence>
<evidence type="ECO:0000313" key="11">
    <source>
        <dbReference type="Proteomes" id="UP000239065"/>
    </source>
</evidence>
<dbReference type="PANTHER" id="PTHR35330:SF1">
    <property type="entry name" value="SIROHEME BIOSYNTHESIS PROTEIN MET8"/>
    <property type="match status" value="1"/>
</dbReference>
<dbReference type="Pfam" id="PF13241">
    <property type="entry name" value="NAD_binding_7"/>
    <property type="match status" value="1"/>
</dbReference>
<dbReference type="PANTHER" id="PTHR35330">
    <property type="entry name" value="SIROHEME BIOSYNTHESIS PROTEIN MET8"/>
    <property type="match status" value="1"/>
</dbReference>
<protein>
    <recommendedName>
        <fullName evidence="2">precorrin-2 dehydrogenase</fullName>
        <ecNumber evidence="2">1.3.1.76</ecNumber>
    </recommendedName>
</protein>
<dbReference type="EC" id="1.3.1.76" evidence="2"/>
<name>A0A1V9VD26_9BACT</name>
<organism evidence="8 10">
    <name type="scientific">Aliarcobacter cryaerophilus</name>
    <dbReference type="NCBI Taxonomy" id="28198"/>
    <lineage>
        <taxon>Bacteria</taxon>
        <taxon>Pseudomonadati</taxon>
        <taxon>Campylobacterota</taxon>
        <taxon>Epsilonproteobacteria</taxon>
        <taxon>Campylobacterales</taxon>
        <taxon>Arcobacteraceae</taxon>
        <taxon>Aliarcobacter</taxon>
    </lineage>
</organism>
<dbReference type="GO" id="GO:0043115">
    <property type="term" value="F:precorrin-2 dehydrogenase activity"/>
    <property type="evidence" value="ECO:0007669"/>
    <property type="project" value="UniProtKB-EC"/>
</dbReference>
<dbReference type="NCBIfam" id="TIGR01470">
    <property type="entry name" value="cysG_Nterm"/>
    <property type="match status" value="1"/>
</dbReference>
<dbReference type="SUPFAM" id="SSF75615">
    <property type="entry name" value="Siroheme synthase middle domains-like"/>
    <property type="match status" value="1"/>
</dbReference>
<sequence>MAYFPAFLKFDDKTILIVGGGNIALEKLEHLLNFSSNITLISKNFSEKIDDLIDKHSLKIFQKEYEKGDAKGYDIVIVAVDDFVLQEDIYFETREYKILCNCVDLQQYCDFIFPSYIKRGDLTVAISTSGSSPAFAKNFKTFLSNLIPEGVEDFLKELKELRSTIPKGKERMRYFDNKVKDYINSWEKKSGQK</sequence>
<comment type="caution">
    <text evidence="8">The sequence shown here is derived from an EMBL/GenBank/DDBJ whole genome shotgun (WGS) entry which is preliminary data.</text>
</comment>
<dbReference type="GO" id="GO:0004325">
    <property type="term" value="F:ferrochelatase activity"/>
    <property type="evidence" value="ECO:0007669"/>
    <property type="project" value="InterPro"/>
</dbReference>
<dbReference type="Gene3D" id="3.40.50.720">
    <property type="entry name" value="NAD(P)-binding Rossmann-like Domain"/>
    <property type="match status" value="1"/>
</dbReference>
<dbReference type="InterPro" id="IPR036291">
    <property type="entry name" value="NAD(P)-bd_dom_sf"/>
</dbReference>